<protein>
    <submittedName>
        <fullName evidence="8">MFS transporter</fullName>
    </submittedName>
</protein>
<organism evidence="8 9">
    <name type="scientific">Paraburkholderia bengalensis</name>
    <dbReference type="NCBI Taxonomy" id="2747562"/>
    <lineage>
        <taxon>Bacteria</taxon>
        <taxon>Pseudomonadati</taxon>
        <taxon>Pseudomonadota</taxon>
        <taxon>Betaproteobacteria</taxon>
        <taxon>Burkholderiales</taxon>
        <taxon>Burkholderiaceae</taxon>
        <taxon>Paraburkholderia</taxon>
    </lineage>
</organism>
<feature type="transmembrane region" description="Helical" evidence="6">
    <location>
        <begin position="218"/>
        <end position="237"/>
    </location>
</feature>
<evidence type="ECO:0000313" key="8">
    <source>
        <dbReference type="EMBL" id="MEI6001055.1"/>
    </source>
</evidence>
<feature type="transmembrane region" description="Helical" evidence="6">
    <location>
        <begin position="283"/>
        <end position="300"/>
    </location>
</feature>
<keyword evidence="9" id="KW-1185">Reference proteome</keyword>
<comment type="caution">
    <text evidence="8">The sequence shown here is derived from an EMBL/GenBank/DDBJ whole genome shotgun (WGS) entry which is preliminary data.</text>
</comment>
<evidence type="ECO:0000256" key="6">
    <source>
        <dbReference type="SAM" id="Phobius"/>
    </source>
</evidence>
<dbReference type="Proteomes" id="UP001386437">
    <property type="component" value="Unassembled WGS sequence"/>
</dbReference>
<feature type="transmembrane region" description="Helical" evidence="6">
    <location>
        <begin position="85"/>
        <end position="105"/>
    </location>
</feature>
<evidence type="ECO:0000256" key="4">
    <source>
        <dbReference type="ARBA" id="ARBA00022989"/>
    </source>
</evidence>
<proteinExistence type="predicted"/>
<evidence type="ECO:0000259" key="7">
    <source>
        <dbReference type="PROSITE" id="PS50850"/>
    </source>
</evidence>
<dbReference type="SUPFAM" id="SSF103473">
    <property type="entry name" value="MFS general substrate transporter"/>
    <property type="match status" value="1"/>
</dbReference>
<accession>A0ABU8J068</accession>
<reference evidence="8 9" key="1">
    <citation type="journal article" date="2022" name="Arch. Microbiol.">
        <title>Paraburkholderia bengalensis sp. nov. isolated from roots of Oryza sativa, IR64.</title>
        <authorList>
            <person name="Nag P."/>
            <person name="Mondal N."/>
            <person name="Sarkar J."/>
            <person name="Das S."/>
        </authorList>
    </citation>
    <scope>NUCLEOTIDE SEQUENCE [LARGE SCALE GENOMIC DNA]</scope>
    <source>
        <strain evidence="8 9">IR64_4_BI</strain>
    </source>
</reference>
<evidence type="ECO:0000256" key="1">
    <source>
        <dbReference type="ARBA" id="ARBA00004651"/>
    </source>
</evidence>
<feature type="transmembrane region" description="Helical" evidence="6">
    <location>
        <begin position="58"/>
        <end position="78"/>
    </location>
</feature>
<dbReference type="InterPro" id="IPR020846">
    <property type="entry name" value="MFS_dom"/>
</dbReference>
<dbReference type="PROSITE" id="PS50850">
    <property type="entry name" value="MFS"/>
    <property type="match status" value="1"/>
</dbReference>
<dbReference type="InterPro" id="IPR011701">
    <property type="entry name" value="MFS"/>
</dbReference>
<dbReference type="PANTHER" id="PTHR43124">
    <property type="entry name" value="PURINE EFFLUX PUMP PBUE"/>
    <property type="match status" value="1"/>
</dbReference>
<dbReference type="CDD" id="cd17324">
    <property type="entry name" value="MFS_NepI_like"/>
    <property type="match status" value="1"/>
</dbReference>
<feature type="transmembrane region" description="Helical" evidence="6">
    <location>
        <begin position="21"/>
        <end position="46"/>
    </location>
</feature>
<keyword evidence="3 6" id="KW-0812">Transmembrane</keyword>
<gene>
    <name evidence="8" type="ORF">H3V53_28880</name>
</gene>
<keyword evidence="2" id="KW-1003">Cell membrane</keyword>
<name>A0ABU8J068_9BURK</name>
<keyword evidence="5 6" id="KW-0472">Membrane</keyword>
<dbReference type="Pfam" id="PF07690">
    <property type="entry name" value="MFS_1"/>
    <property type="match status" value="1"/>
</dbReference>
<evidence type="ECO:0000256" key="5">
    <source>
        <dbReference type="ARBA" id="ARBA00023136"/>
    </source>
</evidence>
<keyword evidence="4 6" id="KW-1133">Transmembrane helix</keyword>
<comment type="subcellular location">
    <subcellularLocation>
        <location evidence="1">Cell membrane</location>
        <topology evidence="1">Multi-pass membrane protein</topology>
    </subcellularLocation>
</comment>
<dbReference type="PANTHER" id="PTHR43124:SF3">
    <property type="entry name" value="CHLORAMPHENICOL EFFLUX PUMP RV0191"/>
    <property type="match status" value="1"/>
</dbReference>
<feature type="domain" description="Major facilitator superfamily (MFS) profile" evidence="7">
    <location>
        <begin position="20"/>
        <end position="394"/>
    </location>
</feature>
<evidence type="ECO:0000313" key="9">
    <source>
        <dbReference type="Proteomes" id="UP001386437"/>
    </source>
</evidence>
<dbReference type="EMBL" id="JACFYJ010000064">
    <property type="protein sequence ID" value="MEI6001055.1"/>
    <property type="molecule type" value="Genomic_DNA"/>
</dbReference>
<dbReference type="InterPro" id="IPR036259">
    <property type="entry name" value="MFS_trans_sf"/>
</dbReference>
<feature type="transmembrane region" description="Helical" evidence="6">
    <location>
        <begin position="172"/>
        <end position="192"/>
    </location>
</feature>
<dbReference type="Gene3D" id="1.20.1250.20">
    <property type="entry name" value="MFS general substrate transporter like domains"/>
    <property type="match status" value="1"/>
</dbReference>
<feature type="transmembrane region" description="Helical" evidence="6">
    <location>
        <begin position="257"/>
        <end position="276"/>
    </location>
</feature>
<evidence type="ECO:0000256" key="2">
    <source>
        <dbReference type="ARBA" id="ARBA00022475"/>
    </source>
</evidence>
<sequence>MSTSLPYQDASASPASSWLGVWAIALGAFALVVTEFLPVGLLPGIIKGFGISEGTAGLTVTATAVLGFVAAPLTALLVGKLDRRVVLLSLTALVILSGVMSAAAPNFTVLVVARLLLGIGVGGFWSISITAAARLVPKEQISKASSLVFSGISVASVVSVPMGSYISSHYDWRVAFVVASVLAVLVFLMQIFSLPKITMERGSTLADFISLFKSRKIVAIYLTIVFIVAGQFSGYTYVTPYLQQLANFQSNSISLLLLAYGVLAVFGNFLGGALAGRDLHKTVYGNAVLFFAALIVISALPHHPAVAVTSLLVWALSWGMAPVGTQLWLFNETQHAPEAAQSMNTSVFQLSISLGSLVGGVAVDRINLHASMWTGASIFALAVMMVVIVGRMDTLQDGSPSSK</sequence>
<dbReference type="RefSeq" id="WP_336600878.1">
    <property type="nucleotide sequence ID" value="NZ_JACFYJ010000064.1"/>
</dbReference>
<feature type="transmembrane region" description="Helical" evidence="6">
    <location>
        <begin position="147"/>
        <end position="166"/>
    </location>
</feature>
<dbReference type="InterPro" id="IPR050189">
    <property type="entry name" value="MFS_Efflux_Transporters"/>
</dbReference>
<feature type="transmembrane region" description="Helical" evidence="6">
    <location>
        <begin position="368"/>
        <end position="389"/>
    </location>
</feature>
<evidence type="ECO:0000256" key="3">
    <source>
        <dbReference type="ARBA" id="ARBA00022692"/>
    </source>
</evidence>
<feature type="transmembrane region" description="Helical" evidence="6">
    <location>
        <begin position="111"/>
        <end position="135"/>
    </location>
</feature>